<dbReference type="EMBL" id="QGKY02001925">
    <property type="protein sequence ID" value="KAF2549032.1"/>
    <property type="molecule type" value="Genomic_DNA"/>
</dbReference>
<organism evidence="1">
    <name type="scientific">Brassica cretica</name>
    <name type="common">Mustard</name>
    <dbReference type="NCBI Taxonomy" id="69181"/>
    <lineage>
        <taxon>Eukaryota</taxon>
        <taxon>Viridiplantae</taxon>
        <taxon>Streptophyta</taxon>
        <taxon>Embryophyta</taxon>
        <taxon>Tracheophyta</taxon>
        <taxon>Spermatophyta</taxon>
        <taxon>Magnoliopsida</taxon>
        <taxon>eudicotyledons</taxon>
        <taxon>Gunneridae</taxon>
        <taxon>Pentapetalae</taxon>
        <taxon>rosids</taxon>
        <taxon>malvids</taxon>
        <taxon>Brassicales</taxon>
        <taxon>Brassicaceae</taxon>
        <taxon>Brassiceae</taxon>
        <taxon>Brassica</taxon>
    </lineage>
</organism>
<evidence type="ECO:0000313" key="1">
    <source>
        <dbReference type="EMBL" id="KAF2549032.1"/>
    </source>
</evidence>
<dbReference type="AlphaFoldDB" id="A0A8S9GYH5"/>
<name>A0A8S9GYH5_BRACR</name>
<gene>
    <name evidence="1" type="ORF">F2Q70_00022444</name>
</gene>
<protein>
    <submittedName>
        <fullName evidence="1">Uncharacterized protein</fullName>
    </submittedName>
</protein>
<comment type="caution">
    <text evidence="1">The sequence shown here is derived from an EMBL/GenBank/DDBJ whole genome shotgun (WGS) entry which is preliminary data.</text>
</comment>
<accession>A0A8S9GYH5</accession>
<proteinExistence type="predicted"/>
<reference evidence="1" key="1">
    <citation type="submission" date="2019-12" db="EMBL/GenBank/DDBJ databases">
        <title>Genome sequencing and annotation of Brassica cretica.</title>
        <authorList>
            <person name="Studholme D.J."/>
            <person name="Sarris P.F."/>
        </authorList>
    </citation>
    <scope>NUCLEOTIDE SEQUENCE</scope>
    <source>
        <strain evidence="1">PFS-102/07</strain>
        <tissue evidence="1">Leaf</tissue>
    </source>
</reference>
<sequence length="143" mass="15445">MCPYFGVVSLVEPKNSLWACASSLGSGEVFIVKDVYGVLIQERYGAIVIKRGSQNQFTGPSSVDNRFYASVRLVTFLVLGDHLTGPKLGRSGYQNSSSVSCSLRLRSSKIGVVVMGWYDEPDKTASCAGLSHRDPFELETAAG</sequence>